<comment type="caution">
    <text evidence="8">The sequence shown here is derived from an EMBL/GenBank/DDBJ whole genome shotgun (WGS) entry which is preliminary data.</text>
</comment>
<evidence type="ECO:0000256" key="3">
    <source>
        <dbReference type="ARBA" id="ARBA00022723"/>
    </source>
</evidence>
<keyword evidence="5" id="KW-0862">Zinc</keyword>
<dbReference type="Proteomes" id="UP001498421">
    <property type="component" value="Unassembled WGS sequence"/>
</dbReference>
<gene>
    <name evidence="8" type="ORF">QQZ08_000438</name>
</gene>
<reference evidence="8 9" key="1">
    <citation type="journal article" date="2025" name="Microbiol. Resour. Announc.">
        <title>Draft genome sequences for Neonectria magnoliae and Neonectria punicea, canker pathogens of Liriodendron tulipifera and Acer saccharum in West Virginia.</title>
        <authorList>
            <person name="Petronek H.M."/>
            <person name="Kasson M.T."/>
            <person name="Metheny A.M."/>
            <person name="Stauder C.M."/>
            <person name="Lovett B."/>
            <person name="Lynch S.C."/>
            <person name="Garnas J.R."/>
            <person name="Kasson L.R."/>
            <person name="Stajich J.E."/>
        </authorList>
    </citation>
    <scope>NUCLEOTIDE SEQUENCE [LARGE SCALE GENOMIC DNA]</scope>
    <source>
        <strain evidence="8 9">NRRL 64651</strain>
    </source>
</reference>
<evidence type="ECO:0000256" key="4">
    <source>
        <dbReference type="ARBA" id="ARBA00022801"/>
    </source>
</evidence>
<evidence type="ECO:0000259" key="7">
    <source>
        <dbReference type="SMART" id="SM01168"/>
    </source>
</evidence>
<evidence type="ECO:0000256" key="2">
    <source>
        <dbReference type="ARBA" id="ARBA00011245"/>
    </source>
</evidence>
<dbReference type="SUPFAM" id="SSF117856">
    <property type="entry name" value="AF0104/ALDC/Ptd012-like"/>
    <property type="match status" value="1"/>
</dbReference>
<name>A0ABR1IJ46_9HYPO</name>
<keyword evidence="9" id="KW-1185">Reference proteome</keyword>
<evidence type="ECO:0000256" key="5">
    <source>
        <dbReference type="ARBA" id="ARBA00022833"/>
    </source>
</evidence>
<dbReference type="CDD" id="cd17298">
    <property type="entry name" value="DUF1907"/>
    <property type="match status" value="1"/>
</dbReference>
<sequence length="320" mass="34077">MSQSHLPVVKAALSPPPLDDLASAIRAGLQTNFTTSDVSVSTPPDLRHAPFSLAGPGLSGNVRVADVGGIPNLRPSPNLDAKFDLLNVSELMEMSQSGGLLVGAGAGPFHHLGYNSELMPNIAYGSAADGVVSNCTRYAKIAQDGGVRCEKVGESTGFGLMANLLGCDGEAGPILHVIAKGRKAKESFTESVRTAIRAVYGDKLISLGGVFVIHKGKSKLHVMPDFSDKPLHDPKDLDRWLRYFDTDPPLVCLSVFHSGDDGDLGLRLEHTHCFAGEGEAADCRGGHYHGDIDETMRDVEYEGWFNVAEVVYRIGQPDGA</sequence>
<proteinExistence type="predicted"/>
<dbReference type="InterPro" id="IPR015021">
    <property type="entry name" value="C11orf54_DUF1907"/>
</dbReference>
<dbReference type="Pfam" id="PF08925">
    <property type="entry name" value="DUF1907"/>
    <property type="match status" value="1"/>
</dbReference>
<evidence type="ECO:0000313" key="9">
    <source>
        <dbReference type="Proteomes" id="UP001498421"/>
    </source>
</evidence>
<comment type="subcellular location">
    <subcellularLocation>
        <location evidence="1">Nucleus</location>
    </subcellularLocation>
</comment>
<keyword evidence="4" id="KW-0378">Hydrolase</keyword>
<dbReference type="PANTHER" id="PTHR13204:SF1">
    <property type="entry name" value="ESTER HYDROLASE C11ORF54"/>
    <property type="match status" value="1"/>
</dbReference>
<keyword evidence="6" id="KW-0539">Nucleus</keyword>
<evidence type="ECO:0000313" key="8">
    <source>
        <dbReference type="EMBL" id="KAK7432967.1"/>
    </source>
</evidence>
<comment type="subunit">
    <text evidence="2">Monomer.</text>
</comment>
<keyword evidence="3" id="KW-0479">Metal-binding</keyword>
<protein>
    <recommendedName>
        <fullName evidence="7">DUF1907 domain-containing protein</fullName>
    </recommendedName>
</protein>
<evidence type="ECO:0000256" key="1">
    <source>
        <dbReference type="ARBA" id="ARBA00004123"/>
    </source>
</evidence>
<accession>A0ABR1IJ46</accession>
<dbReference type="SMART" id="SM01168">
    <property type="entry name" value="DUF1907"/>
    <property type="match status" value="1"/>
</dbReference>
<evidence type="ECO:0000256" key="6">
    <source>
        <dbReference type="ARBA" id="ARBA00023242"/>
    </source>
</evidence>
<organism evidence="8 9">
    <name type="scientific">Neonectria magnoliae</name>
    <dbReference type="NCBI Taxonomy" id="2732573"/>
    <lineage>
        <taxon>Eukaryota</taxon>
        <taxon>Fungi</taxon>
        <taxon>Dikarya</taxon>
        <taxon>Ascomycota</taxon>
        <taxon>Pezizomycotina</taxon>
        <taxon>Sordariomycetes</taxon>
        <taxon>Hypocreomycetidae</taxon>
        <taxon>Hypocreales</taxon>
        <taxon>Nectriaceae</taxon>
        <taxon>Neonectria</taxon>
    </lineage>
</organism>
<feature type="domain" description="DUF1907" evidence="7">
    <location>
        <begin position="24"/>
        <end position="314"/>
    </location>
</feature>
<dbReference type="EMBL" id="JAZAVK010000002">
    <property type="protein sequence ID" value="KAK7432967.1"/>
    <property type="molecule type" value="Genomic_DNA"/>
</dbReference>
<dbReference type="PANTHER" id="PTHR13204">
    <property type="entry name" value="PTD012 PROTEIN"/>
    <property type="match status" value="1"/>
</dbReference>